<gene>
    <name evidence="3" type="ORF">CFD26_107817</name>
</gene>
<evidence type="ECO:0000256" key="2">
    <source>
        <dbReference type="ARBA" id="ARBA00023002"/>
    </source>
</evidence>
<evidence type="ECO:0000256" key="1">
    <source>
        <dbReference type="ARBA" id="ARBA00006484"/>
    </source>
</evidence>
<dbReference type="STRING" id="1245748.A0A229YY62"/>
<evidence type="ECO:0000313" key="3">
    <source>
        <dbReference type="EMBL" id="RLL98534.1"/>
    </source>
</evidence>
<dbReference type="EMBL" id="NIDN02000051">
    <property type="protein sequence ID" value="RLL98534.1"/>
    <property type="molecule type" value="Genomic_DNA"/>
</dbReference>
<dbReference type="SUPFAM" id="SSF51735">
    <property type="entry name" value="NAD(P)-binding Rossmann-fold domains"/>
    <property type="match status" value="1"/>
</dbReference>
<dbReference type="Gene3D" id="3.40.50.720">
    <property type="entry name" value="NAD(P)-binding Rossmann-like Domain"/>
    <property type="match status" value="1"/>
</dbReference>
<proteinExistence type="inferred from homology"/>
<dbReference type="InterPro" id="IPR002347">
    <property type="entry name" value="SDR_fam"/>
</dbReference>
<dbReference type="Pfam" id="PF00106">
    <property type="entry name" value="adh_short"/>
    <property type="match status" value="1"/>
</dbReference>
<comment type="similarity">
    <text evidence="1">Belongs to the short-chain dehydrogenases/reductases (SDR) family.</text>
</comment>
<dbReference type="PANTHER" id="PTHR43669">
    <property type="entry name" value="5-KETO-D-GLUCONATE 5-REDUCTASE"/>
    <property type="match status" value="1"/>
</dbReference>
<dbReference type="CDD" id="cd05233">
    <property type="entry name" value="SDR_c"/>
    <property type="match status" value="1"/>
</dbReference>
<dbReference type="Proteomes" id="UP000215289">
    <property type="component" value="Unassembled WGS sequence"/>
</dbReference>
<protein>
    <recommendedName>
        <fullName evidence="5">Ketoreductase (KR) domain-containing protein</fullName>
    </recommendedName>
</protein>
<keyword evidence="4" id="KW-1185">Reference proteome</keyword>
<name>A0A229YY62_9EURO</name>
<dbReference type="PANTHER" id="PTHR43669:SF3">
    <property type="entry name" value="ALCOHOL DEHYDROGENASE, PUTATIVE (AFU_ORTHOLOGUE AFUA_3G03445)-RELATED"/>
    <property type="match status" value="1"/>
</dbReference>
<dbReference type="AlphaFoldDB" id="A0A229YY62"/>
<evidence type="ECO:0008006" key="5">
    <source>
        <dbReference type="Google" id="ProtNLM"/>
    </source>
</evidence>
<dbReference type="OrthoDB" id="5336600at2759"/>
<reference evidence="3 4" key="1">
    <citation type="submission" date="2018-08" db="EMBL/GenBank/DDBJ databases">
        <title>Draft genome sequences of two Aspergillus turcosus clinical strains isolated from bronchoalveolar lavage fluid: one azole-susceptible and the other azole-resistant.</title>
        <authorList>
            <person name="Parent-Michaud M."/>
            <person name="Dufresne P.J."/>
            <person name="Fournier E."/>
            <person name="Martineau C."/>
            <person name="Moreira S."/>
            <person name="Perkins V."/>
            <person name="De Repentigny L."/>
            <person name="Dufresne S.F."/>
        </authorList>
    </citation>
    <scope>NUCLEOTIDE SEQUENCE [LARGE SCALE GENOMIC DNA]</scope>
    <source>
        <strain evidence="3">HMR AF 1038</strain>
    </source>
</reference>
<organism evidence="3 4">
    <name type="scientific">Aspergillus turcosus</name>
    <dbReference type="NCBI Taxonomy" id="1245748"/>
    <lineage>
        <taxon>Eukaryota</taxon>
        <taxon>Fungi</taxon>
        <taxon>Dikarya</taxon>
        <taxon>Ascomycota</taxon>
        <taxon>Pezizomycotina</taxon>
        <taxon>Eurotiomycetes</taxon>
        <taxon>Eurotiomycetidae</taxon>
        <taxon>Eurotiales</taxon>
        <taxon>Aspergillaceae</taxon>
        <taxon>Aspergillus</taxon>
        <taxon>Aspergillus subgen. Fumigati</taxon>
    </lineage>
</organism>
<comment type="caution">
    <text evidence="3">The sequence shown here is derived from an EMBL/GenBank/DDBJ whole genome shotgun (WGS) entry which is preliminary data.</text>
</comment>
<accession>A0A229YY62</accession>
<dbReference type="GO" id="GO:0016491">
    <property type="term" value="F:oxidoreductase activity"/>
    <property type="evidence" value="ECO:0007669"/>
    <property type="project" value="UniProtKB-KW"/>
</dbReference>
<evidence type="ECO:0000313" key="4">
    <source>
        <dbReference type="Proteomes" id="UP000215289"/>
    </source>
</evidence>
<keyword evidence="2" id="KW-0560">Oxidoreductase</keyword>
<sequence>MANKTLLLIGSGPGIGVAVASLFAQRYFDNIALFARNPVQLSKDRETVLASAASVNCVVTVQTWQVDISDLHRLEEALAQVAHFGDLECVYFNAARVAPSPFFDFPISGIEEDFKVSNIALYAVAKWAMPLLRAKATSGTDCRPSFLVTSSLLPVDPIPELFALSMVKAAQANLVKSLGKAFTPQGVHVGLVVVGGAVSPSAPALNARNIAEQAWNLFAQERENWTGQVTVLEDKLVDWEPSI</sequence>
<dbReference type="InterPro" id="IPR036291">
    <property type="entry name" value="NAD(P)-bd_dom_sf"/>
</dbReference>